<gene>
    <name evidence="1" type="ORF">BDQ12DRAFT_669670</name>
</gene>
<keyword evidence="2" id="KW-1185">Reference proteome</keyword>
<reference evidence="1 2" key="1">
    <citation type="journal article" date="2019" name="Nat. Ecol. Evol.">
        <title>Megaphylogeny resolves global patterns of mushroom evolution.</title>
        <authorList>
            <person name="Varga T."/>
            <person name="Krizsan K."/>
            <person name="Foldi C."/>
            <person name="Dima B."/>
            <person name="Sanchez-Garcia M."/>
            <person name="Sanchez-Ramirez S."/>
            <person name="Szollosi G.J."/>
            <person name="Szarkandi J.G."/>
            <person name="Papp V."/>
            <person name="Albert L."/>
            <person name="Andreopoulos W."/>
            <person name="Angelini C."/>
            <person name="Antonin V."/>
            <person name="Barry K.W."/>
            <person name="Bougher N.L."/>
            <person name="Buchanan P."/>
            <person name="Buyck B."/>
            <person name="Bense V."/>
            <person name="Catcheside P."/>
            <person name="Chovatia M."/>
            <person name="Cooper J."/>
            <person name="Damon W."/>
            <person name="Desjardin D."/>
            <person name="Finy P."/>
            <person name="Geml J."/>
            <person name="Haridas S."/>
            <person name="Hughes K."/>
            <person name="Justo A."/>
            <person name="Karasinski D."/>
            <person name="Kautmanova I."/>
            <person name="Kiss B."/>
            <person name="Kocsube S."/>
            <person name="Kotiranta H."/>
            <person name="LaButti K.M."/>
            <person name="Lechner B.E."/>
            <person name="Liimatainen K."/>
            <person name="Lipzen A."/>
            <person name="Lukacs Z."/>
            <person name="Mihaltcheva S."/>
            <person name="Morgado L.N."/>
            <person name="Niskanen T."/>
            <person name="Noordeloos M.E."/>
            <person name="Ohm R.A."/>
            <person name="Ortiz-Santana B."/>
            <person name="Ovrebo C."/>
            <person name="Racz N."/>
            <person name="Riley R."/>
            <person name="Savchenko A."/>
            <person name="Shiryaev A."/>
            <person name="Soop K."/>
            <person name="Spirin V."/>
            <person name="Szebenyi C."/>
            <person name="Tomsovsky M."/>
            <person name="Tulloss R.E."/>
            <person name="Uehling J."/>
            <person name="Grigoriev I.V."/>
            <person name="Vagvolgyi C."/>
            <person name="Papp T."/>
            <person name="Martin F.M."/>
            <person name="Miettinen O."/>
            <person name="Hibbett D.S."/>
            <person name="Nagy L.G."/>
        </authorList>
    </citation>
    <scope>NUCLEOTIDE SEQUENCE [LARGE SCALE GENOMIC DNA]</scope>
    <source>
        <strain evidence="1 2">CBS 166.37</strain>
    </source>
</reference>
<dbReference type="Proteomes" id="UP000308652">
    <property type="component" value="Unassembled WGS sequence"/>
</dbReference>
<evidence type="ECO:0000313" key="2">
    <source>
        <dbReference type="Proteomes" id="UP000308652"/>
    </source>
</evidence>
<dbReference type="EMBL" id="ML213636">
    <property type="protein sequence ID" value="TFK34108.1"/>
    <property type="molecule type" value="Genomic_DNA"/>
</dbReference>
<dbReference type="AlphaFoldDB" id="A0A5C3LP60"/>
<proteinExistence type="predicted"/>
<organism evidence="1 2">
    <name type="scientific">Crucibulum laeve</name>
    <dbReference type="NCBI Taxonomy" id="68775"/>
    <lineage>
        <taxon>Eukaryota</taxon>
        <taxon>Fungi</taxon>
        <taxon>Dikarya</taxon>
        <taxon>Basidiomycota</taxon>
        <taxon>Agaricomycotina</taxon>
        <taxon>Agaricomycetes</taxon>
        <taxon>Agaricomycetidae</taxon>
        <taxon>Agaricales</taxon>
        <taxon>Agaricineae</taxon>
        <taxon>Nidulariaceae</taxon>
        <taxon>Crucibulum</taxon>
    </lineage>
</organism>
<accession>A0A5C3LP60</accession>
<evidence type="ECO:0000313" key="1">
    <source>
        <dbReference type="EMBL" id="TFK34108.1"/>
    </source>
</evidence>
<name>A0A5C3LP60_9AGAR</name>
<protein>
    <submittedName>
        <fullName evidence="1">Uncharacterized protein</fullName>
    </submittedName>
</protein>
<sequence>MIQDNYRPKHTEEYVLRSSVDHCCDMDGSSRAGESCFVFPSFPSKVLVATPSGIVCSEPLAFIVTPVRRANSIAFNEYGSAASTSLLFHSPYATYSPVVVPLPSTCGTTVGFQHVKLQFLSPPLRRILLLLIVFNAQDPNILDGSTCFVVSYSVAVLSLMMD</sequence>